<feature type="region of interest" description="Disordered" evidence="1">
    <location>
        <begin position="1"/>
        <end position="60"/>
    </location>
</feature>
<accession>A0A368FID3</accession>
<comment type="caution">
    <text evidence="2">The sequence shown here is derived from an EMBL/GenBank/DDBJ whole genome shotgun (WGS) entry which is preliminary data.</text>
</comment>
<proteinExistence type="predicted"/>
<dbReference type="AlphaFoldDB" id="A0A368FID3"/>
<evidence type="ECO:0000313" key="2">
    <source>
        <dbReference type="EMBL" id="RCN30650.1"/>
    </source>
</evidence>
<dbReference type="EMBL" id="JOJR01001503">
    <property type="protein sequence ID" value="RCN30650.1"/>
    <property type="molecule type" value="Genomic_DNA"/>
</dbReference>
<feature type="compositionally biased region" description="Basic and acidic residues" evidence="1">
    <location>
        <begin position="39"/>
        <end position="60"/>
    </location>
</feature>
<protein>
    <submittedName>
        <fullName evidence="2">Uncharacterized protein</fullName>
    </submittedName>
</protein>
<reference evidence="2 3" key="1">
    <citation type="submission" date="2014-10" db="EMBL/GenBank/DDBJ databases">
        <title>Draft genome of the hookworm Ancylostoma caninum.</title>
        <authorList>
            <person name="Mitreva M."/>
        </authorList>
    </citation>
    <scope>NUCLEOTIDE SEQUENCE [LARGE SCALE GENOMIC DNA]</scope>
    <source>
        <strain evidence="2 3">Baltimore</strain>
    </source>
</reference>
<organism evidence="2 3">
    <name type="scientific">Ancylostoma caninum</name>
    <name type="common">Dog hookworm</name>
    <dbReference type="NCBI Taxonomy" id="29170"/>
    <lineage>
        <taxon>Eukaryota</taxon>
        <taxon>Metazoa</taxon>
        <taxon>Ecdysozoa</taxon>
        <taxon>Nematoda</taxon>
        <taxon>Chromadorea</taxon>
        <taxon>Rhabditida</taxon>
        <taxon>Rhabditina</taxon>
        <taxon>Rhabditomorpha</taxon>
        <taxon>Strongyloidea</taxon>
        <taxon>Ancylostomatidae</taxon>
        <taxon>Ancylostomatinae</taxon>
        <taxon>Ancylostoma</taxon>
    </lineage>
</organism>
<feature type="region of interest" description="Disordered" evidence="1">
    <location>
        <begin position="85"/>
        <end position="107"/>
    </location>
</feature>
<evidence type="ECO:0000313" key="3">
    <source>
        <dbReference type="Proteomes" id="UP000252519"/>
    </source>
</evidence>
<dbReference type="Proteomes" id="UP000252519">
    <property type="component" value="Unassembled WGS sequence"/>
</dbReference>
<evidence type="ECO:0000256" key="1">
    <source>
        <dbReference type="SAM" id="MobiDB-lite"/>
    </source>
</evidence>
<gene>
    <name evidence="2" type="ORF">ANCCAN_23579</name>
</gene>
<name>A0A368FID3_ANCCA</name>
<sequence>MVRTKPRKSDDVKRNVPKNSAGRASKNSRETQALGMSDDYEKNTRKDSRSKERDGISEEAHSLFQQVKPFQFYANFLHNLMEEQVDGRSPKRAGGKRGSSNSQVSRSDCLLIMLHHAELQQFF</sequence>
<keyword evidence="3" id="KW-1185">Reference proteome</keyword>